<dbReference type="Gene3D" id="1.20.120.330">
    <property type="entry name" value="Nucleotidyltransferases domain 2"/>
    <property type="match status" value="1"/>
</dbReference>
<organism evidence="1 2">
    <name type="scientific">Desulfonatronum thiosulfatophilum</name>
    <dbReference type="NCBI Taxonomy" id="617002"/>
    <lineage>
        <taxon>Bacteria</taxon>
        <taxon>Pseudomonadati</taxon>
        <taxon>Thermodesulfobacteriota</taxon>
        <taxon>Desulfovibrionia</taxon>
        <taxon>Desulfovibrionales</taxon>
        <taxon>Desulfonatronaceae</taxon>
        <taxon>Desulfonatronum</taxon>
    </lineage>
</organism>
<protein>
    <recommendedName>
        <fullName evidence="3">Nucleotidyltransferase substrate binding protein, HI0074 family</fullName>
    </recommendedName>
</protein>
<keyword evidence="2" id="KW-1185">Reference proteome</keyword>
<accession>A0A1G6DSN8</accession>
<sequence length="179" mass="20311">MNHLLEESQRHLGELLTAVERCIYFLEGARSRVSWPLTGDELSARNKDLDLFTNLSAVNERYAKLQDTLGTAMRHAALLAGEPTENFLRVLAFFEKNRVLESVKDWQAMRALRNLAAHEYGTNYAITAEHFNAINSSTPVLYRMAAQFSRFCANNLAVTPSTSDFSRDVEGILQAWIER</sequence>
<dbReference type="OrthoDB" id="5470966at2"/>
<evidence type="ECO:0000313" key="2">
    <source>
        <dbReference type="Proteomes" id="UP000198771"/>
    </source>
</evidence>
<dbReference type="AlphaFoldDB" id="A0A1G6DSN8"/>
<proteinExistence type="predicted"/>
<evidence type="ECO:0000313" key="1">
    <source>
        <dbReference type="EMBL" id="SDB48120.1"/>
    </source>
</evidence>
<dbReference type="EMBL" id="FMXO01000013">
    <property type="protein sequence ID" value="SDB48120.1"/>
    <property type="molecule type" value="Genomic_DNA"/>
</dbReference>
<gene>
    <name evidence="1" type="ORF">SAMN05660653_02368</name>
</gene>
<reference evidence="1 2" key="1">
    <citation type="submission" date="2016-10" db="EMBL/GenBank/DDBJ databases">
        <authorList>
            <person name="de Groot N.N."/>
        </authorList>
    </citation>
    <scope>NUCLEOTIDE SEQUENCE [LARGE SCALE GENOMIC DNA]</scope>
    <source>
        <strain evidence="1 2">ASO4-2</strain>
    </source>
</reference>
<dbReference type="STRING" id="617002.SAMN05660653_02368"/>
<dbReference type="SUPFAM" id="SSF81593">
    <property type="entry name" value="Nucleotidyltransferase substrate binding subunit/domain"/>
    <property type="match status" value="1"/>
</dbReference>
<dbReference type="RefSeq" id="WP_092121886.1">
    <property type="nucleotide sequence ID" value="NZ_FMXO01000013.1"/>
</dbReference>
<dbReference type="Proteomes" id="UP000198771">
    <property type="component" value="Unassembled WGS sequence"/>
</dbReference>
<name>A0A1G6DSN8_9BACT</name>
<evidence type="ECO:0008006" key="3">
    <source>
        <dbReference type="Google" id="ProtNLM"/>
    </source>
</evidence>